<evidence type="ECO:0000256" key="1">
    <source>
        <dbReference type="ARBA" id="ARBA00022729"/>
    </source>
</evidence>
<protein>
    <recommendedName>
        <fullName evidence="5">T9SS type A sorting domain-containing protein</fullName>
    </recommendedName>
</protein>
<reference evidence="3 4" key="1">
    <citation type="submission" date="2020-04" db="EMBL/GenBank/DDBJ databases">
        <title>Hymenobacter polaris sp. nov., isolated from Arctic soil.</title>
        <authorList>
            <person name="Dahal R.H."/>
        </authorList>
    </citation>
    <scope>NUCLEOTIDE SEQUENCE [LARGE SCALE GENOMIC DNA]</scope>
    <source>
        <strain evidence="3 4">RP-2-7</strain>
    </source>
</reference>
<dbReference type="InterPro" id="IPR028994">
    <property type="entry name" value="Integrin_alpha_N"/>
</dbReference>
<feature type="chain" id="PRO_5031569803" description="T9SS type A sorting domain-containing protein" evidence="2">
    <location>
        <begin position="24"/>
        <end position="595"/>
    </location>
</feature>
<dbReference type="PANTHER" id="PTHR44103">
    <property type="entry name" value="PROPROTEIN CONVERTASE P"/>
    <property type="match status" value="1"/>
</dbReference>
<keyword evidence="4" id="KW-1185">Reference proteome</keyword>
<comment type="caution">
    <text evidence="3">The sequence shown here is derived from an EMBL/GenBank/DDBJ whole genome shotgun (WGS) entry which is preliminary data.</text>
</comment>
<proteinExistence type="predicted"/>
<accession>A0A7Y0AHY8</accession>
<dbReference type="Pfam" id="PF13517">
    <property type="entry name" value="FG-GAP_3"/>
    <property type="match status" value="2"/>
</dbReference>
<dbReference type="InterPro" id="IPR013517">
    <property type="entry name" value="FG-GAP"/>
</dbReference>
<dbReference type="PANTHER" id="PTHR44103:SF1">
    <property type="entry name" value="PROPROTEIN CONVERTASE P"/>
    <property type="match status" value="1"/>
</dbReference>
<dbReference type="Proteomes" id="UP000559626">
    <property type="component" value="Unassembled WGS sequence"/>
</dbReference>
<dbReference type="AlphaFoldDB" id="A0A7Y0AHY8"/>
<gene>
    <name evidence="3" type="ORF">HHL22_21070</name>
</gene>
<dbReference type="SUPFAM" id="SSF81296">
    <property type="entry name" value="E set domains"/>
    <property type="match status" value="1"/>
</dbReference>
<name>A0A7Y0AHY8_9BACT</name>
<dbReference type="EMBL" id="JABBGH010000003">
    <property type="protein sequence ID" value="NML67701.1"/>
    <property type="molecule type" value="Genomic_DNA"/>
</dbReference>
<evidence type="ECO:0000256" key="2">
    <source>
        <dbReference type="SAM" id="SignalP"/>
    </source>
</evidence>
<evidence type="ECO:0008006" key="5">
    <source>
        <dbReference type="Google" id="ProtNLM"/>
    </source>
</evidence>
<dbReference type="InterPro" id="IPR014756">
    <property type="entry name" value="Ig_E-set"/>
</dbReference>
<evidence type="ECO:0000313" key="3">
    <source>
        <dbReference type="EMBL" id="NML67701.1"/>
    </source>
</evidence>
<dbReference type="RefSeq" id="WP_169533352.1">
    <property type="nucleotide sequence ID" value="NZ_JABBGH010000003.1"/>
</dbReference>
<sequence length="595" mass="60742">MIETFTKRFAALALLGFGLPAAAAAQTIVGFAPAQAAPGASVTITGTGLNNLKSVMLNGLPVKVLSSSAIAVVVEVPRAAATGRLRLTTAKGTALTANKLGITRQSSAVSYAQKSNSVVSTLASGNFSTPTVGDLDGDGLIDLLVGQGDGTIKAFEQTRTNDTSFGAGTLLKNADGTTLNVGANNANGHYAKPTLTDLDGDGLLELLVGEELGSVLRYEQTAASGPGALLFNRSPLFANPYSGSSAASGYYPRPTLADLDNNGLLDVLVGSNDGTLRRYEQTAPNAVTFNILGQMKDEKGVVIDAGSVDKPLLTDYNGDGYLDMLLGNQAGAIVLYTQTGTNAVTFKSLGNLTTDGSTAISMSGANGFAAPAVTDLDGNGLLDLFVGNGTGSVYRFEQSQSATIPTLVAPLPVVLVAFSGQALGGGNQLSWTTASEMNSAYFGLERSPDGVAFEQVGQVAALGNSASAHQYQYLDAAAPAGTSYYRLRQVDQDGTLAYSATVALSRAEGLGAATQVQAFPTVFGAELNVALPAGAAPQTATVVLLTTEGRPLYSQVVQLGAAPQALPALPALAPGLYLLRVATAAGTSTQRVVRQ</sequence>
<organism evidence="3 4">
    <name type="scientific">Hymenobacter polaris</name>
    <dbReference type="NCBI Taxonomy" id="2682546"/>
    <lineage>
        <taxon>Bacteria</taxon>
        <taxon>Pseudomonadati</taxon>
        <taxon>Bacteroidota</taxon>
        <taxon>Cytophagia</taxon>
        <taxon>Cytophagales</taxon>
        <taxon>Hymenobacteraceae</taxon>
        <taxon>Hymenobacter</taxon>
    </lineage>
</organism>
<feature type="signal peptide" evidence="2">
    <location>
        <begin position="1"/>
        <end position="23"/>
    </location>
</feature>
<dbReference type="InterPro" id="IPR013783">
    <property type="entry name" value="Ig-like_fold"/>
</dbReference>
<dbReference type="Gene3D" id="2.130.10.130">
    <property type="entry name" value="Integrin alpha, N-terminal"/>
    <property type="match status" value="1"/>
</dbReference>
<dbReference type="Gene3D" id="2.60.40.10">
    <property type="entry name" value="Immunoglobulins"/>
    <property type="match status" value="1"/>
</dbReference>
<dbReference type="SUPFAM" id="SSF69318">
    <property type="entry name" value="Integrin alpha N-terminal domain"/>
    <property type="match status" value="2"/>
</dbReference>
<evidence type="ECO:0000313" key="4">
    <source>
        <dbReference type="Proteomes" id="UP000559626"/>
    </source>
</evidence>
<keyword evidence="1 2" id="KW-0732">Signal</keyword>